<keyword evidence="5" id="KW-1185">Reference proteome</keyword>
<dbReference type="InterPro" id="IPR004839">
    <property type="entry name" value="Aminotransferase_I/II_large"/>
</dbReference>
<protein>
    <recommendedName>
        <fullName evidence="3">Aminotransferase class I/classII large domain-containing protein</fullName>
    </recommendedName>
</protein>
<dbReference type="OrthoDB" id="7042322at2759"/>
<dbReference type="Proteomes" id="UP000249363">
    <property type="component" value="Unassembled WGS sequence"/>
</dbReference>
<dbReference type="PROSITE" id="PS00105">
    <property type="entry name" value="AA_TRANSFER_CLASS_1"/>
    <property type="match status" value="1"/>
</dbReference>
<dbReference type="SUPFAM" id="SSF53383">
    <property type="entry name" value="PLP-dependent transferases"/>
    <property type="match status" value="1"/>
</dbReference>
<evidence type="ECO:0000313" key="4">
    <source>
        <dbReference type="EMBL" id="RAO66213.1"/>
    </source>
</evidence>
<dbReference type="InterPro" id="IPR004838">
    <property type="entry name" value="NHTrfase_class1_PyrdxlP-BS"/>
</dbReference>
<gene>
    <name evidence="4" type="ORF">BHQ10_002225</name>
</gene>
<dbReference type="GO" id="GO:0003824">
    <property type="term" value="F:catalytic activity"/>
    <property type="evidence" value="ECO:0007669"/>
    <property type="project" value="InterPro"/>
</dbReference>
<dbReference type="GO" id="GO:0030170">
    <property type="term" value="F:pyridoxal phosphate binding"/>
    <property type="evidence" value="ECO:0007669"/>
    <property type="project" value="InterPro"/>
</dbReference>
<feature type="domain" description="Aminotransferase class I/classII large" evidence="3">
    <location>
        <begin position="47"/>
        <end position="374"/>
    </location>
</feature>
<dbReference type="Pfam" id="PF00155">
    <property type="entry name" value="Aminotran_1_2"/>
    <property type="match status" value="1"/>
</dbReference>
<sequence length="402" mass="44587">MVRIEQFAVERWMDDYENDAKYNLAETCCASISLNDLIAFAGKSDQSCNILDFSQKQVYGAIRGSNALRSNIAALYADKSSEQLSSENVLVTNGAISANFLGLYVNVGPGDHVICQFPTYQQLYSVPKSFGAEVSLWKSKENDNWKLDIEELKSLIRPNTKMIIINNPQNPTGAVLSRENLQDIVNVARDHGLIVHSDEVYRPLFHSWSGDEAPPSILSMGYEKAVATGSMSKAFSLAGIRLGWIASRSSEIIEACASARDYTLISVSQLDDQVASFALSKPTVQNILQRNTDLAQQNLKLLDAFVMEYSWACRWVRPTAGTTAFIQFCDRSGRAIDAVEFCKQLQAGTGVMFVPGSRCFGNDVEYKGFVRIGYVPEHKVFADGLQQLMKFMETNYAQLPPA</sequence>
<dbReference type="InterPro" id="IPR015424">
    <property type="entry name" value="PyrdxlP-dep_Trfase"/>
</dbReference>
<evidence type="ECO:0000313" key="5">
    <source>
        <dbReference type="Proteomes" id="UP000249363"/>
    </source>
</evidence>
<evidence type="ECO:0000256" key="2">
    <source>
        <dbReference type="ARBA" id="ARBA00022898"/>
    </source>
</evidence>
<evidence type="ECO:0000259" key="3">
    <source>
        <dbReference type="Pfam" id="PF00155"/>
    </source>
</evidence>
<dbReference type="CDD" id="cd00609">
    <property type="entry name" value="AAT_like"/>
    <property type="match status" value="1"/>
</dbReference>
<dbReference type="RefSeq" id="XP_040730730.1">
    <property type="nucleotide sequence ID" value="XM_040874348.1"/>
</dbReference>
<name>A0A364KRP2_TALAM</name>
<dbReference type="PANTHER" id="PTHR43510">
    <property type="entry name" value="AMINOTRANSFERASE FUNCTION, HYPOTHETICAL (EUROFUNG)"/>
    <property type="match status" value="1"/>
</dbReference>
<keyword evidence="2" id="KW-0663">Pyridoxal phosphate</keyword>
<dbReference type="PANTHER" id="PTHR43510:SF1">
    <property type="entry name" value="AMINOTRANSFERASE FUNCTION, HYPOTHETICAL (EUROFUNG)"/>
    <property type="match status" value="1"/>
</dbReference>
<dbReference type="AlphaFoldDB" id="A0A364KRP2"/>
<dbReference type="InterPro" id="IPR015422">
    <property type="entry name" value="PyrdxlP-dep_Trfase_small"/>
</dbReference>
<organism evidence="4 5">
    <name type="scientific">Talaromyces amestolkiae</name>
    <dbReference type="NCBI Taxonomy" id="1196081"/>
    <lineage>
        <taxon>Eukaryota</taxon>
        <taxon>Fungi</taxon>
        <taxon>Dikarya</taxon>
        <taxon>Ascomycota</taxon>
        <taxon>Pezizomycotina</taxon>
        <taxon>Eurotiomycetes</taxon>
        <taxon>Eurotiomycetidae</taxon>
        <taxon>Eurotiales</taxon>
        <taxon>Trichocomaceae</taxon>
        <taxon>Talaromyces</taxon>
        <taxon>Talaromyces sect. Talaromyces</taxon>
    </lineage>
</organism>
<dbReference type="Gene3D" id="3.40.640.10">
    <property type="entry name" value="Type I PLP-dependent aspartate aminotransferase-like (Major domain)"/>
    <property type="match status" value="1"/>
</dbReference>
<comment type="similarity">
    <text evidence="1">Belongs to the class-I pyridoxal-phosphate-dependent aminotransferase family.</text>
</comment>
<dbReference type="STRING" id="1196081.A0A364KRP2"/>
<proteinExistence type="inferred from homology"/>
<dbReference type="InterPro" id="IPR015421">
    <property type="entry name" value="PyrdxlP-dep_Trfase_major"/>
</dbReference>
<evidence type="ECO:0000256" key="1">
    <source>
        <dbReference type="ARBA" id="ARBA00007441"/>
    </source>
</evidence>
<accession>A0A364KRP2</accession>
<comment type="caution">
    <text evidence="4">The sequence shown here is derived from an EMBL/GenBank/DDBJ whole genome shotgun (WGS) entry which is preliminary data.</text>
</comment>
<dbReference type="EMBL" id="MIKG01000003">
    <property type="protein sequence ID" value="RAO66213.1"/>
    <property type="molecule type" value="Genomic_DNA"/>
</dbReference>
<reference evidence="4 5" key="1">
    <citation type="journal article" date="2017" name="Biotechnol. Biofuels">
        <title>Differential beta-glucosidase expression as a function of carbon source availability in Talaromyces amestolkiae: a genomic and proteomic approach.</title>
        <authorList>
            <person name="de Eugenio L.I."/>
            <person name="Mendez-Liter J.A."/>
            <person name="Nieto-Dominguez M."/>
            <person name="Alonso L."/>
            <person name="Gil-Munoz J."/>
            <person name="Barriuso J."/>
            <person name="Prieto A."/>
            <person name="Martinez M.J."/>
        </authorList>
    </citation>
    <scope>NUCLEOTIDE SEQUENCE [LARGE SCALE GENOMIC DNA]</scope>
    <source>
        <strain evidence="4 5">CIB</strain>
    </source>
</reference>
<dbReference type="Gene3D" id="3.90.1150.10">
    <property type="entry name" value="Aspartate Aminotransferase, domain 1"/>
    <property type="match status" value="1"/>
</dbReference>
<dbReference type="GeneID" id="63791442"/>